<reference evidence="1" key="1">
    <citation type="submission" date="2022-11" db="EMBL/GenBank/DDBJ databases">
        <title>Complete genome sequence of Veillonella rogosae KCOM 3468 isolated from human Subgingival dental plaque of Chronic peridontitis Lesion.</title>
        <authorList>
            <person name="Park S.-N."/>
            <person name="Lim Y.K."/>
            <person name="Kook J.-K."/>
        </authorList>
    </citation>
    <scope>NUCLEOTIDE SEQUENCE</scope>
    <source>
        <strain evidence="1">KCOM 3468</strain>
    </source>
</reference>
<name>A0AA47AI07_9FIRM</name>
<dbReference type="Proteomes" id="UP001164244">
    <property type="component" value="Chromosome"/>
</dbReference>
<sequence>MRYTQTLGTGTQPDQYGNKYSLKNAYMGHNPEDAVSYWNRCGCYYGAKSHTVRKWMLDSNNYRLEYGLGNYSRGAKSKERYKKSCKPKNGKLLKSC</sequence>
<organism evidence="1 2">
    <name type="scientific">Veillonella rogosae</name>
    <dbReference type="NCBI Taxonomy" id="423477"/>
    <lineage>
        <taxon>Bacteria</taxon>
        <taxon>Bacillati</taxon>
        <taxon>Bacillota</taxon>
        <taxon>Negativicutes</taxon>
        <taxon>Veillonellales</taxon>
        <taxon>Veillonellaceae</taxon>
        <taxon>Veillonella</taxon>
    </lineage>
</organism>
<accession>A0AA47AI07</accession>
<dbReference type="AlphaFoldDB" id="A0AA47AI07"/>
<dbReference type="EMBL" id="CP110418">
    <property type="protein sequence ID" value="UZG50807.1"/>
    <property type="molecule type" value="Genomic_DNA"/>
</dbReference>
<protein>
    <submittedName>
        <fullName evidence="1">HNH/ENDO VII family nuclease</fullName>
    </submittedName>
</protein>
<gene>
    <name evidence="1" type="ORF">OKW85_08965</name>
</gene>
<dbReference type="KEGG" id="vrg:OKW85_08965"/>
<dbReference type="RefSeq" id="WP_265137958.1">
    <property type="nucleotide sequence ID" value="NZ_CP110418.1"/>
</dbReference>
<proteinExistence type="predicted"/>
<evidence type="ECO:0000313" key="1">
    <source>
        <dbReference type="EMBL" id="UZG50807.1"/>
    </source>
</evidence>
<evidence type="ECO:0000313" key="2">
    <source>
        <dbReference type="Proteomes" id="UP001164244"/>
    </source>
</evidence>